<gene>
    <name evidence="7" type="ORF">SAMN05444486_101689</name>
</gene>
<proteinExistence type="inferred from homology"/>
<dbReference type="EMBL" id="FNPR01000001">
    <property type="protein sequence ID" value="SDY19527.1"/>
    <property type="molecule type" value="Genomic_DNA"/>
</dbReference>
<dbReference type="RefSeq" id="WP_177170611.1">
    <property type="nucleotide sequence ID" value="NZ_FNPR01000001.1"/>
</dbReference>
<evidence type="ECO:0000256" key="3">
    <source>
        <dbReference type="ARBA" id="ARBA00022692"/>
    </source>
</evidence>
<dbReference type="AlphaFoldDB" id="A0A1H3HVK5"/>
<evidence type="ECO:0000256" key="2">
    <source>
        <dbReference type="ARBA" id="ARBA00007375"/>
    </source>
</evidence>
<keyword evidence="5 6" id="KW-0472">Membrane</keyword>
<feature type="transmembrane region" description="Helical" evidence="6">
    <location>
        <begin position="140"/>
        <end position="159"/>
    </location>
</feature>
<feature type="transmembrane region" description="Helical" evidence="6">
    <location>
        <begin position="113"/>
        <end position="133"/>
    </location>
</feature>
<dbReference type="PANTHER" id="PTHR31885:SF6">
    <property type="entry name" value="GH04784P"/>
    <property type="match status" value="1"/>
</dbReference>
<keyword evidence="4 6" id="KW-1133">Transmembrane helix</keyword>
<evidence type="ECO:0000313" key="7">
    <source>
        <dbReference type="EMBL" id="SDY19527.1"/>
    </source>
</evidence>
<dbReference type="GO" id="GO:0016020">
    <property type="term" value="C:membrane"/>
    <property type="evidence" value="ECO:0007669"/>
    <property type="project" value="UniProtKB-SubCell"/>
</dbReference>
<accession>A0A1H3HVK5</accession>
<evidence type="ECO:0000256" key="6">
    <source>
        <dbReference type="SAM" id="Phobius"/>
    </source>
</evidence>
<keyword evidence="8" id="KW-1185">Reference proteome</keyword>
<dbReference type="STRING" id="576131.SAMN05444486_101689"/>
<evidence type="ECO:0000256" key="5">
    <source>
        <dbReference type="ARBA" id="ARBA00023136"/>
    </source>
</evidence>
<name>A0A1H3HVK5_9RHOB</name>
<feature type="transmembrane region" description="Helical" evidence="6">
    <location>
        <begin position="81"/>
        <end position="101"/>
    </location>
</feature>
<keyword evidence="3 6" id="KW-0812">Transmembrane</keyword>
<dbReference type="PANTHER" id="PTHR31885">
    <property type="entry name" value="GH04784P"/>
    <property type="match status" value="1"/>
</dbReference>
<dbReference type="Pfam" id="PF07947">
    <property type="entry name" value="YhhN"/>
    <property type="match status" value="1"/>
</dbReference>
<feature type="transmembrane region" description="Helical" evidence="6">
    <location>
        <begin position="42"/>
        <end position="69"/>
    </location>
</feature>
<reference evidence="7 8" key="1">
    <citation type="submission" date="2016-10" db="EMBL/GenBank/DDBJ databases">
        <authorList>
            <person name="de Groot N.N."/>
        </authorList>
    </citation>
    <scope>NUCLEOTIDE SEQUENCE [LARGE SCALE GENOMIC DNA]</scope>
    <source>
        <strain evidence="7 8">DSM 24677</strain>
    </source>
</reference>
<comment type="similarity">
    <text evidence="2">Belongs to the TMEM86 family.</text>
</comment>
<comment type="subcellular location">
    <subcellularLocation>
        <location evidence="1">Membrane</location>
        <topology evidence="1">Multi-pass membrane protein</topology>
    </subcellularLocation>
</comment>
<evidence type="ECO:0000256" key="1">
    <source>
        <dbReference type="ARBA" id="ARBA00004141"/>
    </source>
</evidence>
<protein>
    <submittedName>
        <fullName evidence="7">Uncharacterized membrane protein YhhN</fullName>
    </submittedName>
</protein>
<dbReference type="GeneID" id="78123486"/>
<evidence type="ECO:0000313" key="8">
    <source>
        <dbReference type="Proteomes" id="UP000199026"/>
    </source>
</evidence>
<organism evidence="7 8">
    <name type="scientific">Lentibacter algarum</name>
    <dbReference type="NCBI Taxonomy" id="576131"/>
    <lineage>
        <taxon>Bacteria</taxon>
        <taxon>Pseudomonadati</taxon>
        <taxon>Pseudomonadota</taxon>
        <taxon>Alphaproteobacteria</taxon>
        <taxon>Rhodobacterales</taxon>
        <taxon>Roseobacteraceae</taxon>
        <taxon>Lentibacter</taxon>
    </lineage>
</organism>
<evidence type="ECO:0000256" key="4">
    <source>
        <dbReference type="ARBA" id="ARBA00022989"/>
    </source>
</evidence>
<sequence>MFGWPNDSTLLFIAAAFLALCYLAICGRPGRAWLKTITKTTSVALLALIAFQLSSMMLLVVALLACAIGDFFLSRKGTEEFVSAVGAFSFGHLSYAALFLLHPSADLQRVSDGWTLVLALFLVGAIMLYVLFLKAGPLRWAALFYVPVVVAMGILATVLPPVGAIALVLPAALLFVFSDFILAQEMFVLPEDHKLRKVTP</sequence>
<dbReference type="Proteomes" id="UP000199026">
    <property type="component" value="Unassembled WGS sequence"/>
</dbReference>
<dbReference type="InterPro" id="IPR012506">
    <property type="entry name" value="TMEM86B-like"/>
</dbReference>
<dbReference type="GO" id="GO:0016787">
    <property type="term" value="F:hydrolase activity"/>
    <property type="evidence" value="ECO:0007669"/>
    <property type="project" value="TreeGrafter"/>
</dbReference>